<dbReference type="InterPro" id="IPR001031">
    <property type="entry name" value="Thioesterase"/>
</dbReference>
<dbReference type="InterPro" id="IPR010071">
    <property type="entry name" value="AA_adenyl_dom"/>
</dbReference>
<accession>A0ABW5FNH7</accession>
<dbReference type="SUPFAM" id="SSF53901">
    <property type="entry name" value="Thiolase-like"/>
    <property type="match status" value="1"/>
</dbReference>
<dbReference type="Gene3D" id="3.30.559.30">
    <property type="entry name" value="Nonribosomal peptide synthetase, condensation domain"/>
    <property type="match status" value="1"/>
</dbReference>
<dbReference type="NCBIfam" id="TIGR01733">
    <property type="entry name" value="AA-adenyl-dom"/>
    <property type="match status" value="1"/>
</dbReference>
<feature type="domain" description="Carrier" evidence="6">
    <location>
        <begin position="524"/>
        <end position="599"/>
    </location>
</feature>
<dbReference type="PANTHER" id="PTHR45527">
    <property type="entry name" value="NONRIBOSOMAL PEPTIDE SYNTHETASE"/>
    <property type="match status" value="1"/>
</dbReference>
<dbReference type="SUPFAM" id="SSF53474">
    <property type="entry name" value="alpha/beta-Hydrolases"/>
    <property type="match status" value="1"/>
</dbReference>
<dbReference type="Pfam" id="PF00975">
    <property type="entry name" value="Thioesterase"/>
    <property type="match status" value="1"/>
</dbReference>
<dbReference type="Gene3D" id="3.40.47.10">
    <property type="match status" value="1"/>
</dbReference>
<dbReference type="InterPro" id="IPR000873">
    <property type="entry name" value="AMP-dep_synth/lig_dom"/>
</dbReference>
<dbReference type="RefSeq" id="WP_378262125.1">
    <property type="nucleotide sequence ID" value="NZ_JBHUKR010000004.1"/>
</dbReference>
<gene>
    <name evidence="8" type="ORF">ACFSXZ_06135</name>
</gene>
<evidence type="ECO:0000256" key="3">
    <source>
        <dbReference type="ARBA" id="ARBA00022553"/>
    </source>
</evidence>
<dbReference type="Gene3D" id="1.10.1200.10">
    <property type="entry name" value="ACP-like"/>
    <property type="match status" value="3"/>
</dbReference>
<dbReference type="SUPFAM" id="SSF47336">
    <property type="entry name" value="ACP-like"/>
    <property type="match status" value="3"/>
</dbReference>
<evidence type="ECO:0000313" key="9">
    <source>
        <dbReference type="Proteomes" id="UP001597417"/>
    </source>
</evidence>
<dbReference type="PROSITE" id="PS00012">
    <property type="entry name" value="PHOSPHOPANTETHEINE"/>
    <property type="match status" value="2"/>
</dbReference>
<dbReference type="Pfam" id="PF00501">
    <property type="entry name" value="AMP-binding"/>
    <property type="match status" value="2"/>
</dbReference>
<dbReference type="InterPro" id="IPR020841">
    <property type="entry name" value="PKS_Beta-ketoAc_synthase_dom"/>
</dbReference>
<dbReference type="PROSITE" id="PS00606">
    <property type="entry name" value="KS3_1"/>
    <property type="match status" value="1"/>
</dbReference>
<name>A0ABW5FNH7_9PSEU</name>
<dbReference type="Pfam" id="PF13193">
    <property type="entry name" value="AMP-binding_C"/>
    <property type="match status" value="2"/>
</dbReference>
<dbReference type="Gene3D" id="3.40.50.12780">
    <property type="entry name" value="N-terminal domain of ligase-like"/>
    <property type="match status" value="2"/>
</dbReference>
<dbReference type="Proteomes" id="UP001597417">
    <property type="component" value="Unassembled WGS sequence"/>
</dbReference>
<dbReference type="Pfam" id="PF00109">
    <property type="entry name" value="ketoacyl-synt"/>
    <property type="match status" value="1"/>
</dbReference>
<dbReference type="Pfam" id="PF00668">
    <property type="entry name" value="Condensation"/>
    <property type="match status" value="1"/>
</dbReference>
<feature type="domain" description="Carrier" evidence="6">
    <location>
        <begin position="2614"/>
        <end position="2689"/>
    </location>
</feature>
<dbReference type="InterPro" id="IPR023213">
    <property type="entry name" value="CAT-like_dom_sf"/>
</dbReference>
<dbReference type="InterPro" id="IPR001242">
    <property type="entry name" value="Condensation_dom"/>
</dbReference>
<reference evidence="9" key="1">
    <citation type="journal article" date="2019" name="Int. J. Syst. Evol. Microbiol.">
        <title>The Global Catalogue of Microorganisms (GCM) 10K type strain sequencing project: providing services to taxonomists for standard genome sequencing and annotation.</title>
        <authorList>
            <consortium name="The Broad Institute Genomics Platform"/>
            <consortium name="The Broad Institute Genome Sequencing Center for Infectious Disease"/>
            <person name="Wu L."/>
            <person name="Ma J."/>
        </authorList>
    </citation>
    <scope>NUCLEOTIDE SEQUENCE [LARGE SCALE GENOMIC DNA]</scope>
    <source>
        <strain evidence="9">CGMCC 4.7645</strain>
    </source>
</reference>
<dbReference type="InterPro" id="IPR029058">
    <property type="entry name" value="AB_hydrolase_fold"/>
</dbReference>
<evidence type="ECO:0000256" key="2">
    <source>
        <dbReference type="ARBA" id="ARBA00022450"/>
    </source>
</evidence>
<dbReference type="PROSITE" id="PS52004">
    <property type="entry name" value="KS3_2"/>
    <property type="match status" value="1"/>
</dbReference>
<dbReference type="InterPro" id="IPR009081">
    <property type="entry name" value="PP-bd_ACP"/>
</dbReference>
<dbReference type="Gene3D" id="3.40.50.720">
    <property type="entry name" value="NAD(P)-binding Rossmann-like Domain"/>
    <property type="match status" value="1"/>
</dbReference>
<feature type="domain" description="Carrier" evidence="6">
    <location>
        <begin position="1517"/>
        <end position="1590"/>
    </location>
</feature>
<dbReference type="InterPro" id="IPR013968">
    <property type="entry name" value="PKS_KR"/>
</dbReference>
<dbReference type="InterPro" id="IPR014030">
    <property type="entry name" value="Ketoacyl_synth_N"/>
</dbReference>
<dbReference type="SUPFAM" id="SSF56801">
    <property type="entry name" value="Acetyl-CoA synthetase-like"/>
    <property type="match status" value="2"/>
</dbReference>
<dbReference type="EMBL" id="JBHUKR010000004">
    <property type="protein sequence ID" value="MFD2415902.1"/>
    <property type="molecule type" value="Genomic_DNA"/>
</dbReference>
<dbReference type="InterPro" id="IPR025110">
    <property type="entry name" value="AMP-bd_C"/>
</dbReference>
<evidence type="ECO:0000256" key="4">
    <source>
        <dbReference type="ARBA" id="ARBA00022679"/>
    </source>
</evidence>
<dbReference type="SMART" id="SM00825">
    <property type="entry name" value="PKS_KS"/>
    <property type="match status" value="1"/>
</dbReference>
<dbReference type="Gene3D" id="3.30.300.30">
    <property type="match status" value="2"/>
</dbReference>
<dbReference type="InterPro" id="IPR020806">
    <property type="entry name" value="PKS_PP-bd"/>
</dbReference>
<dbReference type="InterPro" id="IPR036291">
    <property type="entry name" value="NAD(P)-bd_dom_sf"/>
</dbReference>
<feature type="region of interest" description="Disordered" evidence="5">
    <location>
        <begin position="1491"/>
        <end position="1517"/>
    </location>
</feature>
<dbReference type="SUPFAM" id="SSF51735">
    <property type="entry name" value="NAD(P)-binding Rossmann-fold domains"/>
    <property type="match status" value="1"/>
</dbReference>
<dbReference type="InterPro" id="IPR045851">
    <property type="entry name" value="AMP-bd_C_sf"/>
</dbReference>
<dbReference type="InterPro" id="IPR006162">
    <property type="entry name" value="Ppantetheine_attach_site"/>
</dbReference>
<sequence>MSDKGEAARRDRPGAGVPQDTEARSIARGVHARARRTPDSVAVADGGRRLTYAELDIAAATVAESLSRAGLDRGDAVAVSLPRSWQLVVVMLGVLRLGGQVVPLDRLSPPGRRALVLADSGASALVHDGIADPPDLPLFTADALLGGPPGAPGTPREPAATAFVFSTSGTTGRPKCVEIPDEAILRLAKPGYHRIEPGARYACLANPAFDAISFEVWVPLLTGGTCVVLHEETVRDPGALAAALVAERIDTLFVTASLFNAVIDAVPDCFAGVAQVLIGGEQLNAGLIRRWYSDNPGSSTRLINGYGPTESATFAVSHPIPRDFAGDTVPIGLPLPDTTAVVVAPGTERVAAPGEVGELLLAGSGLATGYRNLPGETARRFVRLRWLDGGSERYYRTGDLVRSGTDGRIEYVGRSDRQVKVRGFRVEPEEVERRIVAHPAVRQAHVCARRTGEHGPNELLAFLVADGLTFAGFDEHLAAGVPEYMRPHHVFRVAALPRTANGKVDEAALLSGDPPPWRPEGTREAATPWQREVLGVVGDVLGIADPRPDESWIASGGDSLKALRLRFAVRERWGADLPHSSVQRGNFADLAAAITEAGATLYPVPTEPTTTMSAPATSEQQRLWLLQQRAPESVAYNVPLAFRITGPVDVEALRNGVRGLVERHPALRTSFEATAEGLRQIVGEPYDPWTELPEREFFAAPFDLARPRSLRAAWLPEPDGGTLRLCLHHIAVDGWSLNVLFRELSASYAGRPPHGTVASPLDFALWQAEWFASPVYLARRDELRSIHSGQESPRREVVPESNDGRLLLGRLDATRRAGIDRCCAQLGLTRFQLLLGVFAGVVYGVTGQTRPRIAAPVANRPVREFEDSVGMFANTVLVPLAVEPDEDLRAQLPRLAATAGEVLDRSDVALADVLSGRMDTPFDFLFVLENTEYETLSLPGCVVRPQWIEAAEAKCALTLSVVESADGFDCLWEYCDGRLTAAETEALAGLFGRALDSLSEGSATPAELAAPYRKTLPDHGRGEPPGQGYETIAEGFASQVERTPDAPALRTAEGPVSYARLDNYAAALAAELPPDATDIALYFEPSVEHVVALLALARLNVTAVPLDPAYPPVLLRQVLDQVKPSLVLLAPGTEKDFDAIGSGVERQFVILTAGPAPEVPARHHGRPLYTLFTSGSTGVPKGVRVPDRTLCNLVRWQAAPAMATQQFSMLAFDVSFQEIFTTLCGGGCLHLIRPAWRHDMPALLERLETAGIERIFVPYAALRLLAEHGVRLGRYPSKLREVITAGERLVCTDAIRRWFAGLTDARLYNHYGPTETHVVSSLCLEGDPARWPEHPAIGRPVAGAVLRVADESGAPVPPGRLGELLIGGLMANPCYLGDAALNRERFAELPELFYRSGDLAWFDRDGLLHFAGRTDEQVKVSGHRLELGQVEAALLRHPGIAGAVVVHDGDGLLACLECRRTPTAEELAEHLSPLLPPHARVNRFRVMNALPRTPSGKLDRQAASRAPGEDLRRGSAQGFSARERRLAGLFEEVTGAPIGPGETFFAAGASSLGLMRFHLRCAEEGLRFTVADLFERVTVRELARALGGEGGLSVPGEAVRPDEPIAVIGMAVRLPGAPDLAAFWELARTGRRGIDHFAAADGLVGARGMLEGPLAFDPAHFGISKRDAALMDPQQRHLLMSCAQALAHAGIGEPSGRVGLIAGCGENTYFQDMLREADPDTLPDGFQLALHHDKDFLATKVAFHLNLTGPALSAQTACSSSLVAVHLAAGMLRAGEADVMLAGGVLIDLSLAEGYRYRPQHIFSADGHCRPFSEDAGGTVGGSGVGVVVLKPLRQARLDGDTVYSVITGSAVNNDGAAKMGYSAPSPAGQREVIRAALRRSGRTGPEVGYVEAHGTATQLGDPIEVAALRDALGPAARGHRALSSVKSQIGHLGAAAGVAGLIRVALSVHHGLIPPTPDFRAPNPRLAEELVSFRVPTTAEPWPDGDRVAGVSSFGIGGTNAHVVMEQAATSPVVRTPLPCLVLSGSSETALRTDLRRIAGYLADHPESYQDVLWHLQAGRPARRWRVAAVCADAASAVEWLRTAEPRVVEPEDTVAGSTDPAEAMDAWLSGQRVDWGRESAPAPWDFPPPAFDLSDYDFTRRSAGVSRLPEGEWLHQPHWTRLRRAGIARARGSRVLVVMTDRLVNTAAFASGFSRVVVVHASSVFARLDADVFEADPVEEESIRRVLAEVGDEDIDWLHVLPLGISGPLGEKSLSAARWACLDAPAAVLRAAGPRRLRTWWLSAGAASARGPVVRPEAGLLAGVTAVGPQETGVPGWWVDLPDEDLERWASRLTGLMTGPEPPSLLALRDGFWWEQVTSPVHAPVEESVVDDGVHLVLGGTGGIGSAVAEVLLASAGGRVVLVARNPLLPESLTPWADRVSLVRADLTTVSAEEISARLGGPIATVVHAAGVASGGLIASRDPERARRGAEAKLAGALLMERLIERHQPALAVYCSSMAAHFGGVGQLDYAAANGFLDALAQHETGAATARIGIDWDVWRDTGMAVAPLSALNTDARHQAHLAVGLTNAEGKRVFRRALGAGLPRLYVSTTDLADARSFYEPEVRSPVPVAAPDESAAELLSQEIRELLGIDELDPDVPLYDLGADSLTLLDVVDSVKRLFHVDLELAWLEPTVTLAGLLARLAGTAEAAGGDDVTVQVWREGTGEDIVCLVHPVGGDVQAYRPLVSALESALTVCVIADPALRRDEPLGWSVAERARRYHAALRARFPGDKGVWQVAGWSFGAWVALGMAAEAEAGGRPLRALHLIDPPPPGTRFAEDDESGLRAVFERELGASGGTAGDYAKRLARACRHNLRSMAGHELPRLAATPSRVWLAGRPEPGFPSDSDETGWRDVLPEPSQWRRLDTTHYGIVRPPHVHAVAGAISTGSVIGDQ</sequence>
<feature type="region of interest" description="Disordered" evidence="5">
    <location>
        <begin position="1"/>
        <end position="40"/>
    </location>
</feature>
<evidence type="ECO:0000259" key="7">
    <source>
        <dbReference type="PROSITE" id="PS52004"/>
    </source>
</evidence>
<feature type="compositionally biased region" description="Basic and acidic residues" evidence="5">
    <location>
        <begin position="1497"/>
        <end position="1513"/>
    </location>
</feature>
<evidence type="ECO:0000256" key="5">
    <source>
        <dbReference type="SAM" id="MobiDB-lite"/>
    </source>
</evidence>
<dbReference type="Gene3D" id="3.30.559.10">
    <property type="entry name" value="Chloramphenicol acetyltransferase-like domain"/>
    <property type="match status" value="1"/>
</dbReference>
<keyword evidence="3" id="KW-0597">Phosphoprotein</keyword>
<keyword evidence="2" id="KW-0596">Phosphopantetheine</keyword>
<dbReference type="PANTHER" id="PTHR45527:SF1">
    <property type="entry name" value="FATTY ACID SYNTHASE"/>
    <property type="match status" value="1"/>
</dbReference>
<comment type="cofactor">
    <cofactor evidence="1">
        <name>pantetheine 4'-phosphate</name>
        <dbReference type="ChEBI" id="CHEBI:47942"/>
    </cofactor>
</comment>
<keyword evidence="9" id="KW-1185">Reference proteome</keyword>
<dbReference type="InterPro" id="IPR016039">
    <property type="entry name" value="Thiolase-like"/>
</dbReference>
<dbReference type="Pfam" id="PF08659">
    <property type="entry name" value="KR"/>
    <property type="match status" value="1"/>
</dbReference>
<keyword evidence="4" id="KW-0808">Transferase</keyword>
<dbReference type="InterPro" id="IPR057326">
    <property type="entry name" value="KR_dom"/>
</dbReference>
<evidence type="ECO:0000259" key="6">
    <source>
        <dbReference type="PROSITE" id="PS50075"/>
    </source>
</evidence>
<organism evidence="8 9">
    <name type="scientific">Amycolatopsis pigmentata</name>
    <dbReference type="NCBI Taxonomy" id="450801"/>
    <lineage>
        <taxon>Bacteria</taxon>
        <taxon>Bacillati</taxon>
        <taxon>Actinomycetota</taxon>
        <taxon>Actinomycetes</taxon>
        <taxon>Pseudonocardiales</taxon>
        <taxon>Pseudonocardiaceae</taxon>
        <taxon>Amycolatopsis</taxon>
    </lineage>
</organism>
<dbReference type="InterPro" id="IPR014031">
    <property type="entry name" value="Ketoacyl_synth_C"/>
</dbReference>
<dbReference type="Pfam" id="PF16197">
    <property type="entry name" value="KAsynt_C_assoc"/>
    <property type="match status" value="1"/>
</dbReference>
<dbReference type="InterPro" id="IPR042099">
    <property type="entry name" value="ANL_N_sf"/>
</dbReference>
<proteinExistence type="predicted"/>
<feature type="compositionally biased region" description="Basic and acidic residues" evidence="5">
    <location>
        <begin position="1"/>
        <end position="13"/>
    </location>
</feature>
<dbReference type="InterPro" id="IPR036736">
    <property type="entry name" value="ACP-like_sf"/>
</dbReference>
<dbReference type="Pfam" id="PF00550">
    <property type="entry name" value="PP-binding"/>
    <property type="match status" value="3"/>
</dbReference>
<dbReference type="SMART" id="SM00823">
    <property type="entry name" value="PKS_PP"/>
    <property type="match status" value="3"/>
</dbReference>
<dbReference type="SUPFAM" id="SSF52777">
    <property type="entry name" value="CoA-dependent acyltransferases"/>
    <property type="match status" value="2"/>
</dbReference>
<feature type="domain" description="Ketosynthase family 3 (KS3)" evidence="7">
    <location>
        <begin position="1602"/>
        <end position="2008"/>
    </location>
</feature>
<dbReference type="CDD" id="cd00833">
    <property type="entry name" value="PKS"/>
    <property type="match status" value="1"/>
</dbReference>
<dbReference type="Gene3D" id="3.40.50.1820">
    <property type="entry name" value="alpha/beta hydrolase"/>
    <property type="match status" value="1"/>
</dbReference>
<comment type="caution">
    <text evidence="8">The sequence shown here is derived from an EMBL/GenBank/DDBJ whole genome shotgun (WGS) entry which is preliminary data.</text>
</comment>
<protein>
    <submittedName>
        <fullName evidence="8">Amino acid adenylation domain-containing protein</fullName>
    </submittedName>
</protein>
<dbReference type="InterPro" id="IPR032821">
    <property type="entry name" value="PKS_assoc"/>
</dbReference>
<dbReference type="InterPro" id="IPR018201">
    <property type="entry name" value="Ketoacyl_synth_AS"/>
</dbReference>
<dbReference type="Pfam" id="PF02801">
    <property type="entry name" value="Ketoacyl-synt_C"/>
    <property type="match status" value="1"/>
</dbReference>
<evidence type="ECO:0000256" key="1">
    <source>
        <dbReference type="ARBA" id="ARBA00001957"/>
    </source>
</evidence>
<dbReference type="SMART" id="SM00822">
    <property type="entry name" value="PKS_KR"/>
    <property type="match status" value="1"/>
</dbReference>
<evidence type="ECO:0000313" key="8">
    <source>
        <dbReference type="EMBL" id="MFD2415902.1"/>
    </source>
</evidence>
<dbReference type="Gene3D" id="1.10.1240.100">
    <property type="match status" value="1"/>
</dbReference>
<dbReference type="PROSITE" id="PS50075">
    <property type="entry name" value="CARRIER"/>
    <property type="match status" value="3"/>
</dbReference>